<dbReference type="RefSeq" id="WP_307406995.1">
    <property type="nucleotide sequence ID" value="NZ_JAUSUR010000002.1"/>
</dbReference>
<dbReference type="InterPro" id="IPR029063">
    <property type="entry name" value="SAM-dependent_MTases_sf"/>
</dbReference>
<accession>A0ABU0E1P3</accession>
<dbReference type="EMBL" id="JAUSUR010000002">
    <property type="protein sequence ID" value="MDQ0360813.1"/>
    <property type="molecule type" value="Genomic_DNA"/>
</dbReference>
<gene>
    <name evidence="2" type="ORF">J2S15_001558</name>
</gene>
<evidence type="ECO:0000259" key="1">
    <source>
        <dbReference type="Pfam" id="PF08241"/>
    </source>
</evidence>
<keyword evidence="3" id="KW-1185">Reference proteome</keyword>
<dbReference type="SUPFAM" id="SSF53335">
    <property type="entry name" value="S-adenosyl-L-methionine-dependent methyltransferases"/>
    <property type="match status" value="1"/>
</dbReference>
<dbReference type="InterPro" id="IPR013216">
    <property type="entry name" value="Methyltransf_11"/>
</dbReference>
<dbReference type="CDD" id="cd02440">
    <property type="entry name" value="AdoMet_MTases"/>
    <property type="match status" value="1"/>
</dbReference>
<organism evidence="2 3">
    <name type="scientific">Breznakia pachnodae</name>
    <dbReference type="NCBI Taxonomy" id="265178"/>
    <lineage>
        <taxon>Bacteria</taxon>
        <taxon>Bacillati</taxon>
        <taxon>Bacillota</taxon>
        <taxon>Erysipelotrichia</taxon>
        <taxon>Erysipelotrichales</taxon>
        <taxon>Erysipelotrichaceae</taxon>
        <taxon>Breznakia</taxon>
    </lineage>
</organism>
<comment type="caution">
    <text evidence="2">The sequence shown here is derived from an EMBL/GenBank/DDBJ whole genome shotgun (WGS) entry which is preliminary data.</text>
</comment>
<evidence type="ECO:0000313" key="3">
    <source>
        <dbReference type="Proteomes" id="UP001230220"/>
    </source>
</evidence>
<dbReference type="Proteomes" id="UP001230220">
    <property type="component" value="Unassembled WGS sequence"/>
</dbReference>
<name>A0ABU0E1P3_9FIRM</name>
<dbReference type="Pfam" id="PF08241">
    <property type="entry name" value="Methyltransf_11"/>
    <property type="match status" value="1"/>
</dbReference>
<dbReference type="Gene3D" id="3.40.50.150">
    <property type="entry name" value="Vaccinia Virus protein VP39"/>
    <property type="match status" value="1"/>
</dbReference>
<feature type="domain" description="Methyltransferase type 11" evidence="1">
    <location>
        <begin position="44"/>
        <end position="142"/>
    </location>
</feature>
<proteinExistence type="predicted"/>
<sequence length="254" mass="29597">MKLEELYEHFNEDERLKTTKANSIEFITTDHFIQKYLKEDSKLLELGAATGAYSIHYAKQGYDVTAVEPVERNLNILKSKITDDMRVTPILGNALDLSMLEDNTFDIIMCLGPFYHLKTNKERVQSINEMKRVVKDDGIILIAYISHDMIVICEQMRYDSHLLIDESVYKAEEHRLVDEPFTFLTYDDMKECANDNNLTLIEEFAQDGTSELFADKINAMSEEEYKNWLSFHFYICQKKELIGFSNHIAGIYKK</sequence>
<reference evidence="2 3" key="1">
    <citation type="submission" date="2023-07" db="EMBL/GenBank/DDBJ databases">
        <title>Genomic Encyclopedia of Type Strains, Phase IV (KMG-IV): sequencing the most valuable type-strain genomes for metagenomic binning, comparative biology and taxonomic classification.</title>
        <authorList>
            <person name="Goeker M."/>
        </authorList>
    </citation>
    <scope>NUCLEOTIDE SEQUENCE [LARGE SCALE GENOMIC DNA]</scope>
    <source>
        <strain evidence="2 3">DSM 16784</strain>
    </source>
</reference>
<protein>
    <submittedName>
        <fullName evidence="2">Ubiquinone/menaquinone biosynthesis C-methylase UbiE</fullName>
    </submittedName>
</protein>
<evidence type="ECO:0000313" key="2">
    <source>
        <dbReference type="EMBL" id="MDQ0360813.1"/>
    </source>
</evidence>
<keyword evidence="2" id="KW-0830">Ubiquinone</keyword>